<dbReference type="FunFam" id="1.20.58.340:FF:000001">
    <property type="entry name" value="Magnesium transport protein CorA"/>
    <property type="match status" value="1"/>
</dbReference>
<accession>A0A3N1PZN5</accession>
<dbReference type="SUPFAM" id="SSF144083">
    <property type="entry name" value="Magnesium transport protein CorA, transmembrane region"/>
    <property type="match status" value="1"/>
</dbReference>
<dbReference type="Proteomes" id="UP000268033">
    <property type="component" value="Unassembled WGS sequence"/>
</dbReference>
<dbReference type="GO" id="GO:0015087">
    <property type="term" value="F:cobalt ion transmembrane transporter activity"/>
    <property type="evidence" value="ECO:0007669"/>
    <property type="project" value="UniProtKB-UniRule"/>
</dbReference>
<dbReference type="PANTHER" id="PTHR47685:SF1">
    <property type="entry name" value="MAGNESIUM TRANSPORT PROTEIN CORA"/>
    <property type="match status" value="1"/>
</dbReference>
<feature type="transmembrane region" description="Helical" evidence="13">
    <location>
        <begin position="289"/>
        <end position="309"/>
    </location>
</feature>
<feature type="transmembrane region" description="Helical" evidence="13">
    <location>
        <begin position="254"/>
        <end position="277"/>
    </location>
</feature>
<dbReference type="GO" id="GO:0005886">
    <property type="term" value="C:plasma membrane"/>
    <property type="evidence" value="ECO:0007669"/>
    <property type="project" value="UniProtKB-SubCell"/>
</dbReference>
<evidence type="ECO:0000256" key="7">
    <source>
        <dbReference type="ARBA" id="ARBA00022692"/>
    </source>
</evidence>
<evidence type="ECO:0000256" key="10">
    <source>
        <dbReference type="ARBA" id="ARBA00023065"/>
    </source>
</evidence>
<name>A0A3N1PZN5_9GAMM</name>
<evidence type="ECO:0000256" key="9">
    <source>
        <dbReference type="ARBA" id="ARBA00022989"/>
    </source>
</evidence>
<comment type="catalytic activity">
    <reaction evidence="12">
        <text>Mg(2+)(in) = Mg(2+)(out)</text>
        <dbReference type="Rhea" id="RHEA:29827"/>
        <dbReference type="ChEBI" id="CHEBI:18420"/>
    </reaction>
</comment>
<keyword evidence="5 13" id="KW-1003">Cell membrane</keyword>
<evidence type="ECO:0000256" key="6">
    <source>
        <dbReference type="ARBA" id="ARBA00022519"/>
    </source>
</evidence>
<evidence type="ECO:0000256" key="3">
    <source>
        <dbReference type="ARBA" id="ARBA00019439"/>
    </source>
</evidence>
<protein>
    <recommendedName>
        <fullName evidence="3 13">Magnesium transport protein CorA</fullName>
    </recommendedName>
</protein>
<keyword evidence="15" id="KW-1185">Reference proteome</keyword>
<organism evidence="14 15">
    <name type="scientific">Gallaecimonas pentaromativorans</name>
    <dbReference type="NCBI Taxonomy" id="584787"/>
    <lineage>
        <taxon>Bacteria</taxon>
        <taxon>Pseudomonadati</taxon>
        <taxon>Pseudomonadota</taxon>
        <taxon>Gammaproteobacteria</taxon>
        <taxon>Enterobacterales</taxon>
        <taxon>Gallaecimonadaceae</taxon>
        <taxon>Gallaecimonas</taxon>
    </lineage>
</organism>
<evidence type="ECO:0000256" key="2">
    <source>
        <dbReference type="ARBA" id="ARBA00009765"/>
    </source>
</evidence>
<sequence>MINAYVRNGQMLDVQELSIEDRLPAHTLWLDVFKPTDEERQWMSTYFQEEVPEEDDINEIEASARFYSDKDGLHIVSLFPHRVGKELRGVNVSFTLRDNLLITLREEDLGLMRLFRAYLRQNKLEATDPASLLVEMLILKVEYLSDLLEDVYTVLEQTGQEVFEAEELDEILKNITVQEDINGKIRLSLLDTQRSLRFLTRNQRGRLDEENRKEIKDMLQDIESLLPHTQFLFDKINFLLDAAMGFTSLKQNKIIKIFSVAAVVFLPPTVIASAYGMNFDIMPELHWHYGYPLAIALMFASAAGTYFFFKRKGWL</sequence>
<comment type="subcellular location">
    <subcellularLocation>
        <location evidence="1">Cell inner membrane</location>
        <topology evidence="1">Multi-pass membrane protein</topology>
    </subcellularLocation>
    <subcellularLocation>
        <location evidence="13">Membrane</location>
        <topology evidence="13">Multi-pass membrane protein</topology>
    </subcellularLocation>
</comment>
<dbReference type="GO" id="GO:0015099">
    <property type="term" value="F:nickel cation transmembrane transporter activity"/>
    <property type="evidence" value="ECO:0007669"/>
    <property type="project" value="TreeGrafter"/>
</dbReference>
<dbReference type="InterPro" id="IPR004488">
    <property type="entry name" value="Mg/Co-transport_prot_CorA"/>
</dbReference>
<reference evidence="14 15" key="1">
    <citation type="submission" date="2018-11" db="EMBL/GenBank/DDBJ databases">
        <title>Genomic Encyclopedia of Type Strains, Phase IV (KMG-IV): sequencing the most valuable type-strain genomes for metagenomic binning, comparative biology and taxonomic classification.</title>
        <authorList>
            <person name="Goeker M."/>
        </authorList>
    </citation>
    <scope>NUCLEOTIDE SEQUENCE [LARGE SCALE GENOMIC DNA]</scope>
    <source>
        <strain evidence="14 15">DSM 21945</strain>
    </source>
</reference>
<keyword evidence="9 13" id="KW-1133">Transmembrane helix</keyword>
<keyword evidence="4 13" id="KW-0813">Transport</keyword>
<keyword evidence="11 13" id="KW-0472">Membrane</keyword>
<dbReference type="InterPro" id="IPR002523">
    <property type="entry name" value="MgTranspt_CorA/ZnTranspt_ZntB"/>
</dbReference>
<evidence type="ECO:0000256" key="12">
    <source>
        <dbReference type="ARBA" id="ARBA00034269"/>
    </source>
</evidence>
<gene>
    <name evidence="13" type="primary">corA</name>
    <name evidence="14" type="ORF">EDC28_102426</name>
</gene>
<comment type="function">
    <text evidence="13">Mediates influx of magnesium ions.</text>
</comment>
<comment type="caution">
    <text evidence="14">The sequence shown here is derived from an EMBL/GenBank/DDBJ whole genome shotgun (WGS) entry which is preliminary data.</text>
</comment>
<dbReference type="CDD" id="cd12835">
    <property type="entry name" value="EcCorA-like_1"/>
    <property type="match status" value="1"/>
</dbReference>
<comment type="similarity">
    <text evidence="2 13">Belongs to the CorA metal ion transporter (MIT) (TC 1.A.35) family.</text>
</comment>
<evidence type="ECO:0000313" key="14">
    <source>
        <dbReference type="EMBL" id="ROQ30036.1"/>
    </source>
</evidence>
<evidence type="ECO:0000256" key="1">
    <source>
        <dbReference type="ARBA" id="ARBA00004429"/>
    </source>
</evidence>
<dbReference type="RefSeq" id="WP_123420850.1">
    <property type="nucleotide sequence ID" value="NZ_RJUL01000002.1"/>
</dbReference>
<dbReference type="PANTHER" id="PTHR47685">
    <property type="entry name" value="MAGNESIUM TRANSPORT PROTEIN CORA"/>
    <property type="match status" value="1"/>
</dbReference>
<keyword evidence="8 13" id="KW-0460">Magnesium</keyword>
<dbReference type="Gene3D" id="1.20.58.340">
    <property type="entry name" value="Magnesium transport protein CorA, transmembrane region"/>
    <property type="match status" value="1"/>
</dbReference>
<evidence type="ECO:0000256" key="11">
    <source>
        <dbReference type="ARBA" id="ARBA00023136"/>
    </source>
</evidence>
<evidence type="ECO:0000256" key="13">
    <source>
        <dbReference type="RuleBase" id="RU362010"/>
    </source>
</evidence>
<keyword evidence="10 13" id="KW-0406">Ion transport</keyword>
<dbReference type="SUPFAM" id="SSF143865">
    <property type="entry name" value="CorA soluble domain-like"/>
    <property type="match status" value="1"/>
</dbReference>
<dbReference type="InterPro" id="IPR050829">
    <property type="entry name" value="CorA_MIT"/>
</dbReference>
<dbReference type="EMBL" id="RJUL01000002">
    <property type="protein sequence ID" value="ROQ30036.1"/>
    <property type="molecule type" value="Genomic_DNA"/>
</dbReference>
<proteinExistence type="inferred from homology"/>
<keyword evidence="6" id="KW-0997">Cell inner membrane</keyword>
<dbReference type="InterPro" id="IPR045861">
    <property type="entry name" value="CorA_cytoplasmic_dom"/>
</dbReference>
<dbReference type="STRING" id="584787.GCA_001247655_00559"/>
<evidence type="ECO:0000256" key="5">
    <source>
        <dbReference type="ARBA" id="ARBA00022475"/>
    </source>
</evidence>
<dbReference type="AlphaFoldDB" id="A0A3N1PZN5"/>
<dbReference type="Gene3D" id="3.30.460.20">
    <property type="entry name" value="CorA soluble domain-like"/>
    <property type="match status" value="1"/>
</dbReference>
<evidence type="ECO:0000256" key="8">
    <source>
        <dbReference type="ARBA" id="ARBA00022842"/>
    </source>
</evidence>
<dbReference type="InterPro" id="IPR045863">
    <property type="entry name" value="CorA_TM1_TM2"/>
</dbReference>
<evidence type="ECO:0000313" key="15">
    <source>
        <dbReference type="Proteomes" id="UP000268033"/>
    </source>
</evidence>
<keyword evidence="7 13" id="KW-0812">Transmembrane</keyword>
<dbReference type="Pfam" id="PF01544">
    <property type="entry name" value="CorA"/>
    <property type="match status" value="1"/>
</dbReference>
<dbReference type="NCBIfam" id="TIGR00383">
    <property type="entry name" value="corA"/>
    <property type="match status" value="1"/>
</dbReference>
<evidence type="ECO:0000256" key="4">
    <source>
        <dbReference type="ARBA" id="ARBA00022448"/>
    </source>
</evidence>
<dbReference type="GO" id="GO:0015095">
    <property type="term" value="F:magnesium ion transmembrane transporter activity"/>
    <property type="evidence" value="ECO:0007669"/>
    <property type="project" value="UniProtKB-UniRule"/>
</dbReference>